<evidence type="ECO:0000256" key="2">
    <source>
        <dbReference type="ARBA" id="ARBA00001933"/>
    </source>
</evidence>
<dbReference type="Pfam" id="PF00842">
    <property type="entry name" value="Ala_racemase_C"/>
    <property type="match status" value="1"/>
</dbReference>
<evidence type="ECO:0000256" key="6">
    <source>
        <dbReference type="PIRSR" id="PIRSR600821-50"/>
    </source>
</evidence>
<dbReference type="GO" id="GO:0030170">
    <property type="term" value="F:pyridoxal phosphate binding"/>
    <property type="evidence" value="ECO:0007669"/>
    <property type="project" value="UniProtKB-UniRule"/>
</dbReference>
<feature type="active site" description="Proton acceptor; specific for D-alanine" evidence="5">
    <location>
        <position position="34"/>
    </location>
</feature>
<dbReference type="InterPro" id="IPR001608">
    <property type="entry name" value="Ala_racemase_N"/>
</dbReference>
<dbReference type="GO" id="GO:0008784">
    <property type="term" value="F:alanine racemase activity"/>
    <property type="evidence" value="ECO:0007669"/>
    <property type="project" value="UniProtKB-UniRule"/>
</dbReference>
<comment type="catalytic activity">
    <reaction evidence="1 5">
        <text>L-alanine = D-alanine</text>
        <dbReference type="Rhea" id="RHEA:20249"/>
        <dbReference type="ChEBI" id="CHEBI:57416"/>
        <dbReference type="ChEBI" id="CHEBI:57972"/>
        <dbReference type="EC" id="5.1.1.1"/>
    </reaction>
</comment>
<dbReference type="SMART" id="SM01005">
    <property type="entry name" value="Ala_racemase_C"/>
    <property type="match status" value="1"/>
</dbReference>
<accession>A0A7C1VQU8</accession>
<proteinExistence type="inferred from homology"/>
<dbReference type="PROSITE" id="PS00395">
    <property type="entry name" value="ALANINE_RACEMASE"/>
    <property type="match status" value="1"/>
</dbReference>
<dbReference type="PANTHER" id="PTHR30511:SF0">
    <property type="entry name" value="ALANINE RACEMASE, CATABOLIC-RELATED"/>
    <property type="match status" value="1"/>
</dbReference>
<dbReference type="Gene3D" id="3.20.20.10">
    <property type="entry name" value="Alanine racemase"/>
    <property type="match status" value="1"/>
</dbReference>
<evidence type="ECO:0000256" key="3">
    <source>
        <dbReference type="ARBA" id="ARBA00022898"/>
    </source>
</evidence>
<feature type="active site" description="Proton acceptor; specific for L-alanine" evidence="5">
    <location>
        <position position="255"/>
    </location>
</feature>
<keyword evidence="4 5" id="KW-0413">Isomerase</keyword>
<comment type="cofactor">
    <cofactor evidence="2 5 6">
        <name>pyridoxal 5'-phosphate</name>
        <dbReference type="ChEBI" id="CHEBI:597326"/>
    </cofactor>
</comment>
<dbReference type="GO" id="GO:0005829">
    <property type="term" value="C:cytosol"/>
    <property type="evidence" value="ECO:0007669"/>
    <property type="project" value="TreeGrafter"/>
</dbReference>
<dbReference type="PANTHER" id="PTHR30511">
    <property type="entry name" value="ALANINE RACEMASE"/>
    <property type="match status" value="1"/>
</dbReference>
<evidence type="ECO:0000256" key="7">
    <source>
        <dbReference type="PIRSR" id="PIRSR600821-52"/>
    </source>
</evidence>
<dbReference type="SUPFAM" id="SSF50621">
    <property type="entry name" value="Alanine racemase C-terminal domain-like"/>
    <property type="match status" value="1"/>
</dbReference>
<dbReference type="InterPro" id="IPR000821">
    <property type="entry name" value="Ala_racemase"/>
</dbReference>
<protein>
    <recommendedName>
        <fullName evidence="5">Alanine racemase</fullName>
        <ecNumber evidence="5">5.1.1.1</ecNumber>
    </recommendedName>
</protein>
<dbReference type="Gene3D" id="2.40.37.10">
    <property type="entry name" value="Lyase, Ornithine Decarboxylase, Chain A, domain 1"/>
    <property type="match status" value="1"/>
</dbReference>
<dbReference type="InterPro" id="IPR011079">
    <property type="entry name" value="Ala_racemase_C"/>
</dbReference>
<dbReference type="CDD" id="cd06827">
    <property type="entry name" value="PLPDE_III_AR_proteobact"/>
    <property type="match status" value="1"/>
</dbReference>
<feature type="binding site" evidence="5 7">
    <location>
        <position position="130"/>
    </location>
    <ligand>
        <name>substrate</name>
    </ligand>
</feature>
<dbReference type="SUPFAM" id="SSF51419">
    <property type="entry name" value="PLP-binding barrel"/>
    <property type="match status" value="1"/>
</dbReference>
<dbReference type="InterPro" id="IPR009006">
    <property type="entry name" value="Ala_racemase/Decarboxylase_C"/>
</dbReference>
<feature type="binding site" evidence="5 7">
    <location>
        <position position="303"/>
    </location>
    <ligand>
        <name>substrate</name>
    </ligand>
</feature>
<keyword evidence="3 5" id="KW-0663">Pyridoxal phosphate</keyword>
<dbReference type="InterPro" id="IPR020622">
    <property type="entry name" value="Ala_racemase_pyridoxalP-BS"/>
</dbReference>
<dbReference type="EMBL" id="DRHY01000050">
    <property type="protein sequence ID" value="HEC73181.1"/>
    <property type="molecule type" value="Genomic_DNA"/>
</dbReference>
<dbReference type="EC" id="5.1.1.1" evidence="5"/>
<dbReference type="NCBIfam" id="TIGR00492">
    <property type="entry name" value="alr"/>
    <property type="match status" value="1"/>
</dbReference>
<dbReference type="Pfam" id="PF01168">
    <property type="entry name" value="Ala_racemase_N"/>
    <property type="match status" value="1"/>
</dbReference>
<dbReference type="HAMAP" id="MF_01201">
    <property type="entry name" value="Ala_racemase"/>
    <property type="match status" value="1"/>
</dbReference>
<evidence type="ECO:0000313" key="8">
    <source>
        <dbReference type="EMBL" id="HEC73181.1"/>
    </source>
</evidence>
<dbReference type="GO" id="GO:0030632">
    <property type="term" value="P:D-alanine biosynthetic process"/>
    <property type="evidence" value="ECO:0007669"/>
    <property type="project" value="UniProtKB-UniRule"/>
</dbReference>
<feature type="modified residue" description="N6-(pyridoxal phosphate)lysine" evidence="5 6">
    <location>
        <position position="34"/>
    </location>
</feature>
<dbReference type="Proteomes" id="UP000886384">
    <property type="component" value="Unassembled WGS sequence"/>
</dbReference>
<name>A0A7C1VQU8_9GAMM</name>
<comment type="function">
    <text evidence="5">Catalyzes the interconversion of L-alanine and D-alanine. May also act on other amino acids.</text>
</comment>
<evidence type="ECO:0000256" key="4">
    <source>
        <dbReference type="ARBA" id="ARBA00023235"/>
    </source>
</evidence>
<comment type="similarity">
    <text evidence="5">Belongs to the alanine racemase family.</text>
</comment>
<dbReference type="InterPro" id="IPR029066">
    <property type="entry name" value="PLP-binding_barrel"/>
</dbReference>
<dbReference type="UniPathway" id="UPA00042">
    <property type="reaction ID" value="UER00497"/>
</dbReference>
<dbReference type="PRINTS" id="PR00992">
    <property type="entry name" value="ALARACEMASE"/>
</dbReference>
<reference evidence="8" key="1">
    <citation type="journal article" date="2020" name="mSystems">
        <title>Genome- and Community-Level Interaction Insights into Carbon Utilization and Element Cycling Functions of Hydrothermarchaeota in Hydrothermal Sediment.</title>
        <authorList>
            <person name="Zhou Z."/>
            <person name="Liu Y."/>
            <person name="Xu W."/>
            <person name="Pan J."/>
            <person name="Luo Z.H."/>
            <person name="Li M."/>
        </authorList>
    </citation>
    <scope>NUCLEOTIDE SEQUENCE [LARGE SCALE GENOMIC DNA]</scope>
    <source>
        <strain evidence="8">HyVt-380</strain>
    </source>
</reference>
<dbReference type="FunFam" id="3.20.20.10:FF:000002">
    <property type="entry name" value="Alanine racemase"/>
    <property type="match status" value="1"/>
</dbReference>
<organism evidence="8">
    <name type="scientific">Methylophaga aminisulfidivorans</name>
    <dbReference type="NCBI Taxonomy" id="230105"/>
    <lineage>
        <taxon>Bacteria</taxon>
        <taxon>Pseudomonadati</taxon>
        <taxon>Pseudomonadota</taxon>
        <taxon>Gammaproteobacteria</taxon>
        <taxon>Thiotrichales</taxon>
        <taxon>Piscirickettsiaceae</taxon>
        <taxon>Methylophaga</taxon>
    </lineage>
</organism>
<gene>
    <name evidence="8" type="primary">alr</name>
    <name evidence="8" type="ORF">ENI26_02285</name>
</gene>
<comment type="pathway">
    <text evidence="5">Amino-acid biosynthesis; D-alanine biosynthesis; D-alanine from L-alanine: step 1/1.</text>
</comment>
<dbReference type="AlphaFoldDB" id="A0A7C1VQU8"/>
<comment type="caution">
    <text evidence="8">The sequence shown here is derived from an EMBL/GenBank/DDBJ whole genome shotgun (WGS) entry which is preliminary data.</text>
</comment>
<evidence type="ECO:0000256" key="5">
    <source>
        <dbReference type="HAMAP-Rule" id="MF_01201"/>
    </source>
</evidence>
<evidence type="ECO:0000256" key="1">
    <source>
        <dbReference type="ARBA" id="ARBA00000316"/>
    </source>
</evidence>
<sequence>MDFPCASISIEALKHNFIQIKTFAPNSKLMSVIKADAYGHGVLTVAEALKQSDAFAVARLHEALYLRENGIQHPIVILEGVNTVAEFELAAENDLSPVIHAMSQVVLLETIHLTKPLTFNWIMVDSGMHRLGIRPEQITDAVSRLKYSSNLTSDIGLMSHFANSDLINDPRNHQQLDAMVSLKEITQLPLCLANSAAVMSYKESHQEWVRPGLMLYGLSPFAHKQGQDLGLKPVMQLRSRLIAVYDLRPGEEVGYGGDWTAETACNIGVVSVGYGDGYQRSLSNQASVLINGKTAAVIGRVSMDTICVDLTDIECPKVGDSVILWGHDSLTVETLAKIANTIPYELVTVLNQRVKRDIIDG</sequence>